<evidence type="ECO:0000256" key="7">
    <source>
        <dbReference type="ARBA" id="ARBA00022771"/>
    </source>
</evidence>
<keyword evidence="8 12" id="KW-0862">Zinc</keyword>
<evidence type="ECO:0000256" key="6">
    <source>
        <dbReference type="ARBA" id="ARBA00022723"/>
    </source>
</evidence>
<gene>
    <name evidence="14" type="ORF">AKO1_014440</name>
</gene>
<comment type="catalytic activity">
    <reaction evidence="9 12">
        <text>cytidine(4) in tRNA(Pro) + S-adenosyl-L-methionine = 2'-O-methylcytidine(4) in tRNA(Pro) + S-adenosyl-L-homocysteine + H(+)</text>
        <dbReference type="Rhea" id="RHEA:32767"/>
        <dbReference type="Rhea" id="RHEA-COMP:10397"/>
        <dbReference type="Rhea" id="RHEA-COMP:10398"/>
        <dbReference type="ChEBI" id="CHEBI:15378"/>
        <dbReference type="ChEBI" id="CHEBI:57856"/>
        <dbReference type="ChEBI" id="CHEBI:59789"/>
        <dbReference type="ChEBI" id="CHEBI:74495"/>
        <dbReference type="ChEBI" id="CHEBI:82748"/>
        <dbReference type="EC" id="2.1.1.225"/>
    </reaction>
</comment>
<evidence type="ECO:0000256" key="1">
    <source>
        <dbReference type="ARBA" id="ARBA00005265"/>
    </source>
</evidence>
<keyword evidence="2 12" id="KW-0489">Methyltransferase</keyword>
<dbReference type="GO" id="GO:0030488">
    <property type="term" value="P:tRNA methylation"/>
    <property type="evidence" value="ECO:0007669"/>
    <property type="project" value="InterPro"/>
</dbReference>
<dbReference type="InterPro" id="IPR039044">
    <property type="entry name" value="Trm13"/>
</dbReference>
<dbReference type="PROSITE" id="PS51800">
    <property type="entry name" value="ZF_CHHC_U11_48K"/>
    <property type="match status" value="1"/>
</dbReference>
<dbReference type="GO" id="GO:0106050">
    <property type="term" value="F:tRNA 2'-O-methyltransferase activity"/>
    <property type="evidence" value="ECO:0007669"/>
    <property type="project" value="UniProtKB-UniRule"/>
</dbReference>
<evidence type="ECO:0000256" key="3">
    <source>
        <dbReference type="ARBA" id="ARBA00022679"/>
    </source>
</evidence>
<comment type="function">
    <text evidence="12">tRNA methylase which 2'-O-methylates cytidine(4) in tRNA(Pro) and tRNA(Gly)(GCC), and adenosine(4) in tRNA(His).</text>
</comment>
<dbReference type="Proteomes" id="UP001431209">
    <property type="component" value="Unassembled WGS sequence"/>
</dbReference>
<keyword evidence="15" id="KW-1185">Reference proteome</keyword>
<dbReference type="Pfam" id="PF05206">
    <property type="entry name" value="TRM13"/>
    <property type="match status" value="1"/>
</dbReference>
<evidence type="ECO:0000256" key="10">
    <source>
        <dbReference type="ARBA" id="ARBA00048635"/>
    </source>
</evidence>
<keyword evidence="6 12" id="KW-0479">Metal-binding</keyword>
<dbReference type="EC" id="2.1.1.225" evidence="12"/>
<accession>A0AAW2Z1R1</accession>
<evidence type="ECO:0000256" key="9">
    <source>
        <dbReference type="ARBA" id="ARBA00048165"/>
    </source>
</evidence>
<keyword evidence="7 12" id="KW-0863">Zinc-finger</keyword>
<evidence type="ECO:0000256" key="4">
    <source>
        <dbReference type="ARBA" id="ARBA00022691"/>
    </source>
</evidence>
<name>A0AAW2Z1R1_9EUKA</name>
<comment type="catalytic activity">
    <reaction evidence="11 12">
        <text>adenosine(4) in tRNA(His) + S-adenosyl-L-methionine = 2'-O-methyladenosine(4) in tRNA(His) + S-adenosyl-L-homocysteine + H(+)</text>
        <dbReference type="Rhea" id="RHEA:43196"/>
        <dbReference type="Rhea" id="RHEA-COMP:10401"/>
        <dbReference type="Rhea" id="RHEA-COMP:10402"/>
        <dbReference type="ChEBI" id="CHEBI:15378"/>
        <dbReference type="ChEBI" id="CHEBI:57856"/>
        <dbReference type="ChEBI" id="CHEBI:59789"/>
        <dbReference type="ChEBI" id="CHEBI:74411"/>
        <dbReference type="ChEBI" id="CHEBI:74477"/>
        <dbReference type="EC" id="2.1.1.225"/>
    </reaction>
</comment>
<dbReference type="EMBL" id="JAOPGA020000870">
    <property type="protein sequence ID" value="KAL0482542.1"/>
    <property type="molecule type" value="Genomic_DNA"/>
</dbReference>
<evidence type="ECO:0000256" key="11">
    <source>
        <dbReference type="ARBA" id="ARBA00049393"/>
    </source>
</evidence>
<dbReference type="PANTHER" id="PTHR12998:SF0">
    <property type="entry name" value="TRNA:M(4)X MODIFICATION ENZYME TRM13 HOMOLOG"/>
    <property type="match status" value="1"/>
</dbReference>
<evidence type="ECO:0000313" key="14">
    <source>
        <dbReference type="EMBL" id="KAL0482542.1"/>
    </source>
</evidence>
<comment type="caution">
    <text evidence="14">The sequence shown here is derived from an EMBL/GenBank/DDBJ whole genome shotgun (WGS) entry which is preliminary data.</text>
</comment>
<dbReference type="PANTHER" id="PTHR12998">
    <property type="entry name" value="TRNA:M(4)X MODIFICATION ENZYME TRM13 HOMOLOG"/>
    <property type="match status" value="1"/>
</dbReference>
<evidence type="ECO:0000256" key="2">
    <source>
        <dbReference type="ARBA" id="ARBA00022603"/>
    </source>
</evidence>
<feature type="domain" description="CHHC U11-48K-type" evidence="13">
    <location>
        <begin position="6"/>
        <end position="33"/>
    </location>
</feature>
<keyword evidence="5 12" id="KW-0819">tRNA processing</keyword>
<organism evidence="14 15">
    <name type="scientific">Acrasis kona</name>
    <dbReference type="NCBI Taxonomy" id="1008807"/>
    <lineage>
        <taxon>Eukaryota</taxon>
        <taxon>Discoba</taxon>
        <taxon>Heterolobosea</taxon>
        <taxon>Tetramitia</taxon>
        <taxon>Eutetramitia</taxon>
        <taxon>Acrasidae</taxon>
        <taxon>Acrasis</taxon>
    </lineage>
</organism>
<dbReference type="Pfam" id="PF05253">
    <property type="entry name" value="zf-U11-48K"/>
    <property type="match status" value="1"/>
</dbReference>
<comment type="similarity">
    <text evidence="1 12">Belongs to the methyltransferase TRM13 family.</text>
</comment>
<dbReference type="AlphaFoldDB" id="A0AAW2Z1R1"/>
<keyword evidence="3 12" id="KW-0808">Transferase</keyword>
<evidence type="ECO:0000313" key="15">
    <source>
        <dbReference type="Proteomes" id="UP001431209"/>
    </source>
</evidence>
<proteinExistence type="inferred from homology"/>
<sequence>MHSESRIPCPFDPSHTIKKEELEAHVKKCTAYKKLQDLESKPYYQKNINAGLESTVQDVKYEKPTNEKNKQTKLSQMLKSLDEQTFVNFVSKIQSVHDALFSQNEINSVYNKTGWNKQIVDNTFNKSGQDKPIRFNAKHADQLLSMVDILLQNSCLSQSCDYFEFGCGSASLSCTIKQSIHAIDPNIREENLQQFVLVDRASIHNKNDALISTFNNKKYAQVDRLVVDISDLVFDYIPFKNSVDNVCVISKHLCGVATDLTLKCVTETRKNKIPVKGIFIALCCHHQCRYNSYCNHDFLHFFGISENDFELMRLLSSWAIVFSGETDLAHDFDQKYHGYNARDKALIGNQCKRILDMGRVDYLRKHNYNCRLVYYCDRKTTPENAMIIATPNKDEAQ</sequence>
<evidence type="ECO:0000259" key="13">
    <source>
        <dbReference type="PROSITE" id="PS51800"/>
    </source>
</evidence>
<reference evidence="14 15" key="1">
    <citation type="submission" date="2024-03" db="EMBL/GenBank/DDBJ databases">
        <title>The Acrasis kona genome and developmental transcriptomes reveal deep origins of eukaryotic multicellular pathways.</title>
        <authorList>
            <person name="Sheikh S."/>
            <person name="Fu C.-J."/>
            <person name="Brown M.W."/>
            <person name="Baldauf S.L."/>
        </authorList>
    </citation>
    <scope>NUCLEOTIDE SEQUENCE [LARGE SCALE GENOMIC DNA]</scope>
    <source>
        <strain evidence="14 15">ATCC MYA-3509</strain>
    </source>
</reference>
<dbReference type="InterPro" id="IPR007871">
    <property type="entry name" value="Methyltransferase_TRM13"/>
</dbReference>
<keyword evidence="4 12" id="KW-0949">S-adenosyl-L-methionine</keyword>
<comment type="catalytic activity">
    <reaction evidence="10 12">
        <text>cytidine(4) in tRNA(Gly)(GCC) + S-adenosyl-L-methionine = 2'-O-methylcytidine(4) in tRNA(Gly)(GCC) + S-adenosyl-L-homocysteine + H(+)</text>
        <dbReference type="Rhea" id="RHEA:43192"/>
        <dbReference type="Rhea" id="RHEA-COMP:10399"/>
        <dbReference type="Rhea" id="RHEA-COMP:10400"/>
        <dbReference type="ChEBI" id="CHEBI:15378"/>
        <dbReference type="ChEBI" id="CHEBI:57856"/>
        <dbReference type="ChEBI" id="CHEBI:59789"/>
        <dbReference type="ChEBI" id="CHEBI:74495"/>
        <dbReference type="ChEBI" id="CHEBI:82748"/>
        <dbReference type="EC" id="2.1.1.225"/>
    </reaction>
</comment>
<dbReference type="GO" id="GO:0008270">
    <property type="term" value="F:zinc ion binding"/>
    <property type="evidence" value="ECO:0007669"/>
    <property type="project" value="UniProtKB-KW"/>
</dbReference>
<evidence type="ECO:0000256" key="12">
    <source>
        <dbReference type="RuleBase" id="RU367103"/>
    </source>
</evidence>
<evidence type="ECO:0000256" key="5">
    <source>
        <dbReference type="ARBA" id="ARBA00022694"/>
    </source>
</evidence>
<dbReference type="InterPro" id="IPR022776">
    <property type="entry name" value="TRM13/UPF0224_CHHC_Znf_dom"/>
</dbReference>
<evidence type="ECO:0000256" key="8">
    <source>
        <dbReference type="ARBA" id="ARBA00022833"/>
    </source>
</evidence>
<protein>
    <recommendedName>
        <fullName evidence="12">tRNA:m(4)X modification enzyme TRM13</fullName>
        <ecNumber evidence="12">2.1.1.225</ecNumber>
    </recommendedName>
</protein>